<keyword evidence="8" id="KW-0498">Mitosis</keyword>
<evidence type="ECO:0000256" key="7">
    <source>
        <dbReference type="ARBA" id="ARBA00022618"/>
    </source>
</evidence>
<accession>A0A0B2V835</accession>
<dbReference type="PANTHER" id="PTHR13108">
    <property type="entry name" value="CONDENSIN COMPLEX SUBUNIT 2"/>
    <property type="match status" value="1"/>
</dbReference>
<feature type="region of interest" description="Disordered" evidence="11">
    <location>
        <begin position="778"/>
        <end position="812"/>
    </location>
</feature>
<organism evidence="12 13">
    <name type="scientific">Toxocara canis</name>
    <name type="common">Canine roundworm</name>
    <dbReference type="NCBI Taxonomy" id="6265"/>
    <lineage>
        <taxon>Eukaryota</taxon>
        <taxon>Metazoa</taxon>
        <taxon>Ecdysozoa</taxon>
        <taxon>Nematoda</taxon>
        <taxon>Chromadorea</taxon>
        <taxon>Rhabditida</taxon>
        <taxon>Spirurina</taxon>
        <taxon>Ascaridomorpha</taxon>
        <taxon>Ascaridoidea</taxon>
        <taxon>Toxocaridae</taxon>
        <taxon>Toxocara</taxon>
    </lineage>
</organism>
<dbReference type="GO" id="GO:0007076">
    <property type="term" value="P:mitotic chromosome condensation"/>
    <property type="evidence" value="ECO:0007669"/>
    <property type="project" value="InterPro"/>
</dbReference>
<dbReference type="Proteomes" id="UP000031036">
    <property type="component" value="Unassembled WGS sequence"/>
</dbReference>
<feature type="region of interest" description="Disordered" evidence="11">
    <location>
        <begin position="938"/>
        <end position="974"/>
    </location>
</feature>
<keyword evidence="13" id="KW-1185">Reference proteome</keyword>
<comment type="caution">
    <text evidence="12">The sequence shown here is derived from an EMBL/GenBank/DDBJ whole genome shotgun (WGS) entry which is preliminary data.</text>
</comment>
<dbReference type="InterPro" id="IPR022816">
    <property type="entry name" value="Condensin_barren_su2"/>
</dbReference>
<dbReference type="GO" id="GO:0000796">
    <property type="term" value="C:condensin complex"/>
    <property type="evidence" value="ECO:0007669"/>
    <property type="project" value="InterPro"/>
</dbReference>
<dbReference type="AlphaFoldDB" id="A0A0B2V835"/>
<evidence type="ECO:0000313" key="12">
    <source>
        <dbReference type="EMBL" id="KHN77627.1"/>
    </source>
</evidence>
<keyword evidence="5" id="KW-0158">Chromosome</keyword>
<evidence type="ECO:0000256" key="1">
    <source>
        <dbReference type="ARBA" id="ARBA00004286"/>
    </source>
</evidence>
<dbReference type="GO" id="GO:0003682">
    <property type="term" value="F:chromatin binding"/>
    <property type="evidence" value="ECO:0007669"/>
    <property type="project" value="TreeGrafter"/>
</dbReference>
<keyword evidence="6" id="KW-0963">Cytoplasm</keyword>
<evidence type="ECO:0000256" key="9">
    <source>
        <dbReference type="ARBA" id="ARBA00023067"/>
    </source>
</evidence>
<comment type="similarity">
    <text evidence="3">Belongs to the CND2 (condensin subunit 2) family.</text>
</comment>
<keyword evidence="9" id="KW-0226">DNA condensation</keyword>
<evidence type="ECO:0000256" key="3">
    <source>
        <dbReference type="ARBA" id="ARBA00009471"/>
    </source>
</evidence>
<feature type="compositionally biased region" description="Basic and acidic residues" evidence="11">
    <location>
        <begin position="154"/>
        <end position="173"/>
    </location>
</feature>
<dbReference type="EMBL" id="JPKZ01002261">
    <property type="protein sequence ID" value="KHN77627.1"/>
    <property type="molecule type" value="Genomic_DNA"/>
</dbReference>
<dbReference type="OMA" id="EMGDFTI"/>
<evidence type="ECO:0000256" key="6">
    <source>
        <dbReference type="ARBA" id="ARBA00022490"/>
    </source>
</evidence>
<proteinExistence type="inferred from homology"/>
<dbReference type="OrthoDB" id="362021at2759"/>
<feature type="region of interest" description="Disordered" evidence="11">
    <location>
        <begin position="154"/>
        <end position="234"/>
    </location>
</feature>
<dbReference type="PANTHER" id="PTHR13108:SF9">
    <property type="entry name" value="CONDENSIN COMPLEX SUBUNIT 2"/>
    <property type="match status" value="1"/>
</dbReference>
<evidence type="ECO:0000256" key="2">
    <source>
        <dbReference type="ARBA" id="ARBA00004496"/>
    </source>
</evidence>
<evidence type="ECO:0000256" key="4">
    <source>
        <dbReference type="ARBA" id="ARBA00016065"/>
    </source>
</evidence>
<keyword evidence="7" id="KW-0132">Cell division</keyword>
<evidence type="ECO:0000256" key="11">
    <source>
        <dbReference type="SAM" id="MobiDB-lite"/>
    </source>
</evidence>
<name>A0A0B2V835_TOXCA</name>
<evidence type="ECO:0000313" key="13">
    <source>
        <dbReference type="Proteomes" id="UP000031036"/>
    </source>
</evidence>
<dbReference type="GO" id="GO:0005737">
    <property type="term" value="C:cytoplasm"/>
    <property type="evidence" value="ECO:0007669"/>
    <property type="project" value="UniProtKB-SubCell"/>
</dbReference>
<keyword evidence="10" id="KW-0131">Cell cycle</keyword>
<reference evidence="12 13" key="1">
    <citation type="submission" date="2014-11" db="EMBL/GenBank/DDBJ databases">
        <title>Genetic blueprint of the zoonotic pathogen Toxocara canis.</title>
        <authorList>
            <person name="Zhu X.-Q."/>
            <person name="Korhonen P.K."/>
            <person name="Cai H."/>
            <person name="Young N.D."/>
            <person name="Nejsum P."/>
            <person name="von Samson-Himmelstjerna G."/>
            <person name="Boag P.R."/>
            <person name="Tan P."/>
            <person name="Li Q."/>
            <person name="Min J."/>
            <person name="Yang Y."/>
            <person name="Wang X."/>
            <person name="Fang X."/>
            <person name="Hall R.S."/>
            <person name="Hofmann A."/>
            <person name="Sternberg P.W."/>
            <person name="Jex A.R."/>
            <person name="Gasser R.B."/>
        </authorList>
    </citation>
    <scope>NUCLEOTIDE SEQUENCE [LARGE SCALE GENOMIC DNA]</scope>
    <source>
        <strain evidence="12">PN_DK_2014</strain>
    </source>
</reference>
<evidence type="ECO:0000256" key="8">
    <source>
        <dbReference type="ARBA" id="ARBA00022776"/>
    </source>
</evidence>
<feature type="region of interest" description="Disordered" evidence="11">
    <location>
        <begin position="1165"/>
        <end position="1189"/>
    </location>
</feature>
<feature type="compositionally biased region" description="Basic and acidic residues" evidence="11">
    <location>
        <begin position="193"/>
        <end position="221"/>
    </location>
</feature>
<dbReference type="GO" id="GO:0051301">
    <property type="term" value="P:cell division"/>
    <property type="evidence" value="ECO:0007669"/>
    <property type="project" value="UniProtKB-KW"/>
</dbReference>
<evidence type="ECO:0000256" key="5">
    <source>
        <dbReference type="ARBA" id="ARBA00022454"/>
    </source>
</evidence>
<sequence length="1189" mass="132867">MNFGRTAQTEVDELALEVDQTLDSLDYAISRGRQKSYRRYSKAIRSQEEEDEERQKILLEALHSNNNNKKAVEKNKDKEMRKAEAIKVALAKAKQLAARAFKEDIIDQLSTAVEEQPLFHAGTMLDASARVYSFRVDVTHSEACDVRMKLGDPKTLEKAETREKQTREQHDDDVNASPGSSDSEKEDDGPTDGTRKAQNDFNDEVGRKKQIPKERTEREGSDIGEEADDKIAPRLDESCDVEDLSLSVVEFDSDNEEGVVDTEQLIKKLKKKVDSAHAKCLQRRSKVAMVATDTADLDDLEEASQFCSHLYSKATHNFDEGSTSGLLMQNAATGKHGRRLMLHNDVKCPPDPPREKIDADDLLPFYGLIDDIEKAEPPGSATVFGDCDPSTSLLADLTAQGDETQSFPGPDGNATFAVDAYLTTPERCALLSNLKEFLKRNPPCSLKDALFVSRTRLQKELRISSRKFAKVLDSSVRQVEPALCLSLAHAILTPPGNLSSAMRSAESESCIASAVVADELELFEESFDWVVNRMRWDKMKDARRAAALKTLPGEDPEYNYFFARSSDSRFSLEECVDAEEDACFWRSEVVIRDKDSRVTEQDYKMLAQVLADFKVVKVGSLFTRKGDAFNRTLAAVPIITPARKRVRPATGMNVELEATATSYGRLNADGMTDTEAILGMDVHEEFSGDLGNAWDDDAFAAEDSALPADQSAIGGDIQTMPVIREEDCSTAPGPELIVGDSVSPTTAVGDLHFLDENAILKTVSSLITDETHWKKAKPNVETASVTQKQAETETKKKERPKAKKEQDQKQLFEWSDEDELPLSALRDRMAKAKRPLALSRSEEDIINATIVRKVQMQLYMPHYFCKLSHVFVGEWGKLRINRASSAPLETPHHEERWVDSVVRDMQTNDEPTASKSFMEFIAMFNNYFNNADDRNVRAGSEPGLNSSSGDFFDEYTAQDGDDENDIESTSRNASLGQKHNRSFFSDADSDVEDAEMFGVKYSIRQRRINAPAVKRAIATVLSTKELDADMLNAQLEVARRLKLKEVDKLGDHDVSIINENDELDLSLTQSRKNGMLDLSAEEEQLQMREEEEMGEDPTCELHKGDVKVSKVTLEGRHTFSSLLLRVPDFVTGRTANDLNPVNAFSVLLHMCNENNLELAQPRDENGMVPPSAMGDFTILPSRKSKRRHQ</sequence>
<comment type="subcellular location">
    <subcellularLocation>
        <location evidence="1">Chromosome</location>
    </subcellularLocation>
    <subcellularLocation>
        <location evidence="2">Cytoplasm</location>
    </subcellularLocation>
</comment>
<evidence type="ECO:0000256" key="10">
    <source>
        <dbReference type="ARBA" id="ARBA00023306"/>
    </source>
</evidence>
<gene>
    <name evidence="12" type="ORF">Tcan_15809</name>
</gene>
<protein>
    <recommendedName>
        <fullName evidence="4">Condensin complex subunit 2</fullName>
    </recommendedName>
</protein>